<gene>
    <name evidence="3" type="ORF">C2845_PM06G25120</name>
</gene>
<feature type="compositionally biased region" description="Gly residues" evidence="1">
    <location>
        <begin position="302"/>
        <end position="313"/>
    </location>
</feature>
<dbReference type="InterPro" id="IPR001810">
    <property type="entry name" value="F-box_dom"/>
</dbReference>
<proteinExistence type="predicted"/>
<protein>
    <recommendedName>
        <fullName evidence="2">F-box domain-containing protein</fullName>
    </recommendedName>
</protein>
<accession>A0A3L6RF96</accession>
<dbReference type="PANTHER" id="PTHR32133">
    <property type="entry name" value="OS07G0120400 PROTEIN"/>
    <property type="match status" value="1"/>
</dbReference>
<dbReference type="SUPFAM" id="SSF81383">
    <property type="entry name" value="F-box domain"/>
    <property type="match status" value="1"/>
</dbReference>
<evidence type="ECO:0000313" key="4">
    <source>
        <dbReference type="Proteomes" id="UP000275267"/>
    </source>
</evidence>
<evidence type="ECO:0000256" key="1">
    <source>
        <dbReference type="SAM" id="MobiDB-lite"/>
    </source>
</evidence>
<reference evidence="4" key="1">
    <citation type="journal article" date="2019" name="Nat. Commun.">
        <title>The genome of broomcorn millet.</title>
        <authorList>
            <person name="Zou C."/>
            <person name="Miki D."/>
            <person name="Li D."/>
            <person name="Tang Q."/>
            <person name="Xiao L."/>
            <person name="Rajput S."/>
            <person name="Deng P."/>
            <person name="Jia W."/>
            <person name="Huang R."/>
            <person name="Zhang M."/>
            <person name="Sun Y."/>
            <person name="Hu J."/>
            <person name="Fu X."/>
            <person name="Schnable P.S."/>
            <person name="Li F."/>
            <person name="Zhang H."/>
            <person name="Feng B."/>
            <person name="Zhu X."/>
            <person name="Liu R."/>
            <person name="Schnable J.C."/>
            <person name="Zhu J.-K."/>
            <person name="Zhang H."/>
        </authorList>
    </citation>
    <scope>NUCLEOTIDE SEQUENCE [LARGE SCALE GENOMIC DNA]</scope>
</reference>
<dbReference type="PANTHER" id="PTHR32133:SF386">
    <property type="entry name" value="F-BOX DOMAIN-CONTAINING PROTEIN"/>
    <property type="match status" value="1"/>
</dbReference>
<organism evidence="3 4">
    <name type="scientific">Panicum miliaceum</name>
    <name type="common">Proso millet</name>
    <name type="synonym">Broomcorn millet</name>
    <dbReference type="NCBI Taxonomy" id="4540"/>
    <lineage>
        <taxon>Eukaryota</taxon>
        <taxon>Viridiplantae</taxon>
        <taxon>Streptophyta</taxon>
        <taxon>Embryophyta</taxon>
        <taxon>Tracheophyta</taxon>
        <taxon>Spermatophyta</taxon>
        <taxon>Magnoliopsida</taxon>
        <taxon>Liliopsida</taxon>
        <taxon>Poales</taxon>
        <taxon>Poaceae</taxon>
        <taxon>PACMAD clade</taxon>
        <taxon>Panicoideae</taxon>
        <taxon>Panicodae</taxon>
        <taxon>Paniceae</taxon>
        <taxon>Panicinae</taxon>
        <taxon>Panicum</taxon>
        <taxon>Panicum sect. Panicum</taxon>
    </lineage>
</organism>
<evidence type="ECO:0000259" key="2">
    <source>
        <dbReference type="Pfam" id="PF00646"/>
    </source>
</evidence>
<evidence type="ECO:0000313" key="3">
    <source>
        <dbReference type="EMBL" id="RLN00881.1"/>
    </source>
</evidence>
<dbReference type="EMBL" id="PQIB02000009">
    <property type="protein sequence ID" value="RLN00881.1"/>
    <property type="molecule type" value="Genomic_DNA"/>
</dbReference>
<keyword evidence="4" id="KW-1185">Reference proteome</keyword>
<feature type="region of interest" description="Disordered" evidence="1">
    <location>
        <begin position="250"/>
        <end position="313"/>
    </location>
</feature>
<comment type="caution">
    <text evidence="3">The sequence shown here is derived from an EMBL/GenBank/DDBJ whole genome shotgun (WGS) entry which is preliminary data.</text>
</comment>
<dbReference type="Pfam" id="PF00646">
    <property type="entry name" value="F-box"/>
    <property type="match status" value="1"/>
</dbReference>
<dbReference type="InterPro" id="IPR036047">
    <property type="entry name" value="F-box-like_dom_sf"/>
</dbReference>
<dbReference type="Proteomes" id="UP000275267">
    <property type="component" value="Unassembled WGS sequence"/>
</dbReference>
<dbReference type="AlphaFoldDB" id="A0A3L6RF96"/>
<sequence length="372" mass="41335">MAPGPALPDEVVEEVVLRFPPDDPACLIRAALVCFSWCRLISVPGFRRRIRELHPTAPVMGALLNLCDPDAFKRSFLPKMPWEPDPYQRRTWNAAVICARGGSDHLDCRRGPFLVVYVRTGHEETFARVYSSEDNAWSEPSDKFRYLTSNSHFSRLLIQFAILSKYNSPRANSFDPTDFPLFSISLFSVYSSNEHTNLPLIFYRLDPSIEPCRPASRSYLLLNSPCRSLSLAPIARRRAAQCQLPGRCGHAAAAGQPRDAQPPRRQRQRRASRRPDVRGQAANARPVQECRPAGLPRRRRGAGGARSGGGGGSGFAELDALDLSGNKIFSDGNLRWMVGAGVGAVRRLVQLQARPRGRGRGRVAVARLRGQR</sequence>
<feature type="domain" description="F-box" evidence="2">
    <location>
        <begin position="7"/>
        <end position="47"/>
    </location>
</feature>
<name>A0A3L6RF96_PANMI</name>